<name>A0A5C3EYF7_9BASI</name>
<feature type="region of interest" description="Disordered" evidence="1">
    <location>
        <begin position="1"/>
        <end position="93"/>
    </location>
</feature>
<dbReference type="EMBL" id="OOIP01000005">
    <property type="protein sequence ID" value="SPO36900.1"/>
    <property type="molecule type" value="Genomic_DNA"/>
</dbReference>
<dbReference type="AlphaFoldDB" id="A0A5C3EYF7"/>
<dbReference type="Proteomes" id="UP000323386">
    <property type="component" value="Unassembled WGS sequence"/>
</dbReference>
<organism evidence="2 3">
    <name type="scientific">Pseudozyma flocculosa</name>
    <dbReference type="NCBI Taxonomy" id="84751"/>
    <lineage>
        <taxon>Eukaryota</taxon>
        <taxon>Fungi</taxon>
        <taxon>Dikarya</taxon>
        <taxon>Basidiomycota</taxon>
        <taxon>Ustilaginomycotina</taxon>
        <taxon>Ustilaginomycetes</taxon>
        <taxon>Ustilaginales</taxon>
        <taxon>Ustilaginaceae</taxon>
        <taxon>Pseudozyma</taxon>
    </lineage>
</organism>
<evidence type="ECO:0000313" key="3">
    <source>
        <dbReference type="Proteomes" id="UP000323386"/>
    </source>
</evidence>
<feature type="region of interest" description="Disordered" evidence="1">
    <location>
        <begin position="253"/>
        <end position="359"/>
    </location>
</feature>
<feature type="compositionally biased region" description="Gly residues" evidence="1">
    <location>
        <begin position="25"/>
        <end position="48"/>
    </location>
</feature>
<evidence type="ECO:0000256" key="1">
    <source>
        <dbReference type="SAM" id="MobiDB-lite"/>
    </source>
</evidence>
<feature type="compositionally biased region" description="Basic and acidic residues" evidence="1">
    <location>
        <begin position="1"/>
        <end position="10"/>
    </location>
</feature>
<protein>
    <submittedName>
        <fullName evidence="2">Uncharacterized protein</fullName>
    </submittedName>
</protein>
<feature type="region of interest" description="Disordered" evidence="1">
    <location>
        <begin position="127"/>
        <end position="147"/>
    </location>
</feature>
<sequence>MRSARWDRRGQRTVGLAGAEWARRVGGGGGDGKGGGGDGGGGDGGGGCWTADGKVQLPASSMHHVEPSEGGEAVQAAGAADEGRASQQPSQGKKLRGLCFRKTRAWTYGLALRPPLFLSLFTGPGRHRGRGPIPGQRALSQPKSKEPRLATGTMIIERGFHCAGRRAAVGLRSATRCAARSSRVTKDCSASRASHPFISCAVHQEHPPGWPDHLSCRLGLDLAAALSRRRRNQDVSLRSSTLTPAAESALTLNCRHGSASKSPGGTERGLSRHGIDQLDDSDELRKMQSDRRKKIGKQAQPKPWPFRRSKRTKVGSGGASVSSKPTMAPGKDVHETRRRANLSGPSQLEMPGSQAGGSRQGGWYSNSFRYDMLDACLLACLLASYIDGLAWTGLAGRWTTAWDHTRLDQNRSTCLSASCIRACSQPLAAGRLASIWQPTSACTYTPAYRSWPACVRWSIGLLFVGRKRSVEIAQARRGGKAMQGPPLPSSLFPSCLVRRRGLLLGFCFGRLRAPPPSPAVR</sequence>
<reference evidence="2 3" key="1">
    <citation type="submission" date="2018-03" db="EMBL/GenBank/DDBJ databases">
        <authorList>
            <person name="Guldener U."/>
        </authorList>
    </citation>
    <scope>NUCLEOTIDE SEQUENCE [LARGE SCALE GENOMIC DNA]</scope>
    <source>
        <strain evidence="2 3">DAOM196992</strain>
    </source>
</reference>
<keyword evidence="3" id="KW-1185">Reference proteome</keyword>
<feature type="compositionally biased region" description="Low complexity" evidence="1">
    <location>
        <begin position="70"/>
        <end position="80"/>
    </location>
</feature>
<accession>A0A5C3EYF7</accession>
<gene>
    <name evidence="2" type="ORF">PSFLO_02371</name>
</gene>
<proteinExistence type="predicted"/>
<evidence type="ECO:0000313" key="2">
    <source>
        <dbReference type="EMBL" id="SPO36900.1"/>
    </source>
</evidence>